<evidence type="ECO:0000313" key="3">
    <source>
        <dbReference type="Proteomes" id="UP000708208"/>
    </source>
</evidence>
<gene>
    <name evidence="2" type="ORF">AFUS01_LOCUS22889</name>
</gene>
<feature type="region of interest" description="Disordered" evidence="1">
    <location>
        <begin position="27"/>
        <end position="69"/>
    </location>
</feature>
<organism evidence="2 3">
    <name type="scientific">Allacma fusca</name>
    <dbReference type="NCBI Taxonomy" id="39272"/>
    <lineage>
        <taxon>Eukaryota</taxon>
        <taxon>Metazoa</taxon>
        <taxon>Ecdysozoa</taxon>
        <taxon>Arthropoda</taxon>
        <taxon>Hexapoda</taxon>
        <taxon>Collembola</taxon>
        <taxon>Symphypleona</taxon>
        <taxon>Sminthuridae</taxon>
        <taxon>Allacma</taxon>
    </lineage>
</organism>
<evidence type="ECO:0000256" key="1">
    <source>
        <dbReference type="SAM" id="MobiDB-lite"/>
    </source>
</evidence>
<proteinExistence type="predicted"/>
<dbReference type="AlphaFoldDB" id="A0A8J2K9R7"/>
<feature type="non-terminal residue" evidence="2">
    <location>
        <position position="69"/>
    </location>
</feature>
<accession>A0A8J2K9R7</accession>
<dbReference type="Proteomes" id="UP000708208">
    <property type="component" value="Unassembled WGS sequence"/>
</dbReference>
<dbReference type="EMBL" id="CAJVCH010270532">
    <property type="protein sequence ID" value="CAG7734504.1"/>
    <property type="molecule type" value="Genomic_DNA"/>
</dbReference>
<comment type="caution">
    <text evidence="2">The sequence shown here is derived from an EMBL/GenBank/DDBJ whole genome shotgun (WGS) entry which is preliminary data.</text>
</comment>
<sequence>MADTDQMKLVAVHRLVDYVSPRRMPEERLNLADERRPRASSELIPDIRRNPQVIQNRKPNSQVSQRRTA</sequence>
<reference evidence="2" key="1">
    <citation type="submission" date="2021-06" db="EMBL/GenBank/DDBJ databases">
        <authorList>
            <person name="Hodson N. C."/>
            <person name="Mongue J. A."/>
            <person name="Jaron S. K."/>
        </authorList>
    </citation>
    <scope>NUCLEOTIDE SEQUENCE</scope>
</reference>
<feature type="compositionally biased region" description="Polar residues" evidence="1">
    <location>
        <begin position="52"/>
        <end position="69"/>
    </location>
</feature>
<feature type="compositionally biased region" description="Basic and acidic residues" evidence="1">
    <location>
        <begin position="27"/>
        <end position="49"/>
    </location>
</feature>
<protein>
    <submittedName>
        <fullName evidence="2">Uncharacterized protein</fullName>
    </submittedName>
</protein>
<evidence type="ECO:0000313" key="2">
    <source>
        <dbReference type="EMBL" id="CAG7734504.1"/>
    </source>
</evidence>
<name>A0A8J2K9R7_9HEXA</name>
<keyword evidence="3" id="KW-1185">Reference proteome</keyword>